<dbReference type="EMBL" id="ASWO01000003">
    <property type="protein sequence ID" value="EOT86059.1"/>
    <property type="molecule type" value="Genomic_DNA"/>
</dbReference>
<name>S0KP98_9ENTE</name>
<dbReference type="PATRIC" id="fig|1140003.3.peg.1716"/>
<evidence type="ECO:0000313" key="3">
    <source>
        <dbReference type="EMBL" id="EOT86059.1"/>
    </source>
</evidence>
<dbReference type="PANTHER" id="PTHR35039">
    <property type="entry name" value="3-KETO-L-GULONATE-6-PHOSPHATE DECARBOXYLASE SGBH-RELATED"/>
    <property type="match status" value="1"/>
</dbReference>
<sequence>MKLQVAIDRVPLDVAKELAQILDSYADVIEIGTSLVKDYGNLAITTIKQATKHAQLLVDSKTIDEGHYEFTQGFKHGADYITVMGAASLDTLKTCYQVSEALQKTMVIDLLEVQDEKIAQISGFDNALYALHHSIDREDEFDAVATVTKFHQKFPTISRLAIAGGIDLLTAQDLAKQGIIEQIIVGSAITKAEDPIKAIKQFKEALLS</sequence>
<evidence type="ECO:0000256" key="1">
    <source>
        <dbReference type="ARBA" id="ARBA00023239"/>
    </source>
</evidence>
<comment type="caution">
    <text evidence="3">The sequence shown here is derived from an EMBL/GenBank/DDBJ whole genome shotgun (WGS) entry which is preliminary data.</text>
</comment>
<dbReference type="InterPro" id="IPR011060">
    <property type="entry name" value="RibuloseP-bd_barrel"/>
</dbReference>
<evidence type="ECO:0000313" key="4">
    <source>
        <dbReference type="Proteomes" id="UP000015961"/>
    </source>
</evidence>
<dbReference type="GO" id="GO:0019854">
    <property type="term" value="P:L-ascorbic acid catabolic process"/>
    <property type="evidence" value="ECO:0007669"/>
    <property type="project" value="TreeGrafter"/>
</dbReference>
<accession>S0KP98</accession>
<gene>
    <name evidence="3" type="ORF">I573_00812</name>
</gene>
<dbReference type="SUPFAM" id="SSF51366">
    <property type="entry name" value="Ribulose-phoshate binding barrel"/>
    <property type="match status" value="1"/>
</dbReference>
<dbReference type="RefSeq" id="WP_016186215.1">
    <property type="nucleotide sequence ID" value="NZ_ASWO01000003.1"/>
</dbReference>
<keyword evidence="4" id="KW-1185">Reference proteome</keyword>
<dbReference type="OrthoDB" id="43475at2"/>
<dbReference type="PANTHER" id="PTHR35039:SF3">
    <property type="entry name" value="3-KETO-L-GULONATE-6-PHOSPHATE DECARBOXYLASE SGBH-RELATED"/>
    <property type="match status" value="1"/>
</dbReference>
<dbReference type="InterPro" id="IPR013785">
    <property type="entry name" value="Aldolase_TIM"/>
</dbReference>
<feature type="domain" description="Orotidine 5'-phosphate decarboxylase" evidence="2">
    <location>
        <begin position="2"/>
        <end position="202"/>
    </location>
</feature>
<dbReference type="InterPro" id="IPR001754">
    <property type="entry name" value="OMPdeCOase_dom"/>
</dbReference>
<organism evidence="3 4">
    <name type="scientific">Enterococcus sulfureus ATCC 49903</name>
    <dbReference type="NCBI Taxonomy" id="1140003"/>
    <lineage>
        <taxon>Bacteria</taxon>
        <taxon>Bacillati</taxon>
        <taxon>Bacillota</taxon>
        <taxon>Bacilli</taxon>
        <taxon>Lactobacillales</taxon>
        <taxon>Enterococcaceae</taxon>
        <taxon>Enterococcus</taxon>
    </lineage>
</organism>
<proteinExistence type="predicted"/>
<dbReference type="GO" id="GO:0004590">
    <property type="term" value="F:orotidine-5'-phosphate decarboxylase activity"/>
    <property type="evidence" value="ECO:0007669"/>
    <property type="project" value="InterPro"/>
</dbReference>
<protein>
    <recommendedName>
        <fullName evidence="2">Orotidine 5'-phosphate decarboxylase domain-containing protein</fullName>
    </recommendedName>
</protein>
<dbReference type="AlphaFoldDB" id="S0KP98"/>
<keyword evidence="1" id="KW-0456">Lyase</keyword>
<reference evidence="3 4" key="1">
    <citation type="submission" date="2013-03" db="EMBL/GenBank/DDBJ databases">
        <title>The Genome Sequence of Enterococcus sulfureus ATCC_49903 (PacBio/Illumina hybrid assembly).</title>
        <authorList>
            <consortium name="The Broad Institute Genomics Platform"/>
            <consortium name="The Broad Institute Genome Sequencing Center for Infectious Disease"/>
            <person name="Earl A."/>
            <person name="Russ C."/>
            <person name="Gilmore M."/>
            <person name="Surin D."/>
            <person name="Walker B."/>
            <person name="Young S."/>
            <person name="Zeng Q."/>
            <person name="Gargeya S."/>
            <person name="Fitzgerald M."/>
            <person name="Haas B."/>
            <person name="Abouelleil A."/>
            <person name="Allen A.W."/>
            <person name="Alvarado L."/>
            <person name="Arachchi H.M."/>
            <person name="Berlin A.M."/>
            <person name="Chapman S.B."/>
            <person name="Gainer-Dewar J."/>
            <person name="Goldberg J."/>
            <person name="Griggs A."/>
            <person name="Gujja S."/>
            <person name="Hansen M."/>
            <person name="Howarth C."/>
            <person name="Imamovic A."/>
            <person name="Ireland A."/>
            <person name="Larimer J."/>
            <person name="McCowan C."/>
            <person name="Murphy C."/>
            <person name="Pearson M."/>
            <person name="Poon T.W."/>
            <person name="Priest M."/>
            <person name="Roberts A."/>
            <person name="Saif S."/>
            <person name="Shea T."/>
            <person name="Sisk P."/>
            <person name="Sykes S."/>
            <person name="Wortman J."/>
            <person name="Nusbaum C."/>
            <person name="Birren B."/>
        </authorList>
    </citation>
    <scope>NUCLEOTIDE SEQUENCE [LARGE SCALE GENOMIC DNA]</scope>
    <source>
        <strain evidence="3 4">ATCC 49903</strain>
    </source>
</reference>
<dbReference type="GO" id="GO:0006207">
    <property type="term" value="P:'de novo' pyrimidine nucleobase biosynthetic process"/>
    <property type="evidence" value="ECO:0007669"/>
    <property type="project" value="InterPro"/>
</dbReference>
<dbReference type="Proteomes" id="UP000015961">
    <property type="component" value="Unassembled WGS sequence"/>
</dbReference>
<dbReference type="Pfam" id="PF00215">
    <property type="entry name" value="OMPdecase"/>
    <property type="match status" value="1"/>
</dbReference>
<dbReference type="STRING" id="1140003.OMY_01778"/>
<dbReference type="GO" id="GO:0033982">
    <property type="term" value="F:3-dehydro-L-gulonate-6-phosphate decarboxylase activity"/>
    <property type="evidence" value="ECO:0007669"/>
    <property type="project" value="TreeGrafter"/>
</dbReference>
<dbReference type="eggNOG" id="COG0269">
    <property type="taxonomic scope" value="Bacteria"/>
</dbReference>
<dbReference type="Gene3D" id="3.20.20.70">
    <property type="entry name" value="Aldolase class I"/>
    <property type="match status" value="1"/>
</dbReference>
<dbReference type="SMART" id="SM00934">
    <property type="entry name" value="OMPdecase"/>
    <property type="match status" value="1"/>
</dbReference>
<evidence type="ECO:0000259" key="2">
    <source>
        <dbReference type="SMART" id="SM00934"/>
    </source>
</evidence>